<protein>
    <submittedName>
        <fullName evidence="2">Uncharacterized protein</fullName>
    </submittedName>
</protein>
<dbReference type="InParanoid" id="S8ELG5"/>
<evidence type="ECO:0000313" key="3">
    <source>
        <dbReference type="Proteomes" id="UP000015241"/>
    </source>
</evidence>
<name>S8ELG5_FOMSC</name>
<feature type="compositionally biased region" description="Basic and acidic residues" evidence="1">
    <location>
        <begin position="26"/>
        <end position="36"/>
    </location>
</feature>
<dbReference type="Proteomes" id="UP000015241">
    <property type="component" value="Unassembled WGS sequence"/>
</dbReference>
<dbReference type="AlphaFoldDB" id="S8ELG5"/>
<gene>
    <name evidence="2" type="ORF">FOMPIDRAFT_1044437</name>
</gene>
<dbReference type="eggNOG" id="ENOG502SEQJ">
    <property type="taxonomic scope" value="Eukaryota"/>
</dbReference>
<evidence type="ECO:0000256" key="1">
    <source>
        <dbReference type="SAM" id="MobiDB-lite"/>
    </source>
</evidence>
<evidence type="ECO:0000313" key="2">
    <source>
        <dbReference type="EMBL" id="EPT05957.1"/>
    </source>
</evidence>
<proteinExistence type="predicted"/>
<accession>S8ELG5</accession>
<dbReference type="EMBL" id="KE504122">
    <property type="protein sequence ID" value="EPT05957.1"/>
    <property type="molecule type" value="Genomic_DNA"/>
</dbReference>
<sequence length="88" mass="10031">MSASQQKPEEQLKAFIAEDPNSRYSFDSERDAPQSEICREGKDKNRKCITLMLRSTAMFTAMQAQGFFCALPMDPGRTHIECQRIPKS</sequence>
<dbReference type="OrthoDB" id="5277092at2759"/>
<feature type="region of interest" description="Disordered" evidence="1">
    <location>
        <begin position="1"/>
        <end position="36"/>
    </location>
</feature>
<keyword evidence="3" id="KW-1185">Reference proteome</keyword>
<organism evidence="2 3">
    <name type="scientific">Fomitopsis schrenkii</name>
    <name type="common">Brown rot fungus</name>
    <dbReference type="NCBI Taxonomy" id="2126942"/>
    <lineage>
        <taxon>Eukaryota</taxon>
        <taxon>Fungi</taxon>
        <taxon>Dikarya</taxon>
        <taxon>Basidiomycota</taxon>
        <taxon>Agaricomycotina</taxon>
        <taxon>Agaricomycetes</taxon>
        <taxon>Polyporales</taxon>
        <taxon>Fomitopsis</taxon>
    </lineage>
</organism>
<dbReference type="HOGENOM" id="CLU_150191_1_0_1"/>
<reference evidence="2 3" key="1">
    <citation type="journal article" date="2012" name="Science">
        <title>The Paleozoic origin of enzymatic lignin decomposition reconstructed from 31 fungal genomes.</title>
        <authorList>
            <person name="Floudas D."/>
            <person name="Binder M."/>
            <person name="Riley R."/>
            <person name="Barry K."/>
            <person name="Blanchette R.A."/>
            <person name="Henrissat B."/>
            <person name="Martinez A.T."/>
            <person name="Otillar R."/>
            <person name="Spatafora J.W."/>
            <person name="Yadav J.S."/>
            <person name="Aerts A."/>
            <person name="Benoit I."/>
            <person name="Boyd A."/>
            <person name="Carlson A."/>
            <person name="Copeland A."/>
            <person name="Coutinho P.M."/>
            <person name="de Vries R.P."/>
            <person name="Ferreira P."/>
            <person name="Findley K."/>
            <person name="Foster B."/>
            <person name="Gaskell J."/>
            <person name="Glotzer D."/>
            <person name="Gorecki P."/>
            <person name="Heitman J."/>
            <person name="Hesse C."/>
            <person name="Hori C."/>
            <person name="Igarashi K."/>
            <person name="Jurgens J.A."/>
            <person name="Kallen N."/>
            <person name="Kersten P."/>
            <person name="Kohler A."/>
            <person name="Kuees U."/>
            <person name="Kumar T.K.A."/>
            <person name="Kuo A."/>
            <person name="LaButti K."/>
            <person name="Larrondo L.F."/>
            <person name="Lindquist E."/>
            <person name="Ling A."/>
            <person name="Lombard V."/>
            <person name="Lucas S."/>
            <person name="Lundell T."/>
            <person name="Martin R."/>
            <person name="McLaughlin D.J."/>
            <person name="Morgenstern I."/>
            <person name="Morin E."/>
            <person name="Murat C."/>
            <person name="Nagy L.G."/>
            <person name="Nolan M."/>
            <person name="Ohm R.A."/>
            <person name="Patyshakuliyeva A."/>
            <person name="Rokas A."/>
            <person name="Ruiz-Duenas F.J."/>
            <person name="Sabat G."/>
            <person name="Salamov A."/>
            <person name="Samejima M."/>
            <person name="Schmutz J."/>
            <person name="Slot J.C."/>
            <person name="St John F."/>
            <person name="Stenlid J."/>
            <person name="Sun H."/>
            <person name="Sun S."/>
            <person name="Syed K."/>
            <person name="Tsang A."/>
            <person name="Wiebenga A."/>
            <person name="Young D."/>
            <person name="Pisabarro A."/>
            <person name="Eastwood D.C."/>
            <person name="Martin F."/>
            <person name="Cullen D."/>
            <person name="Grigoriev I.V."/>
            <person name="Hibbett D.S."/>
        </authorList>
    </citation>
    <scope>NUCLEOTIDE SEQUENCE</scope>
    <source>
        <strain evidence="3">FP-58527</strain>
    </source>
</reference>